<dbReference type="Pfam" id="PF00403">
    <property type="entry name" value="HMA"/>
    <property type="match status" value="1"/>
</dbReference>
<dbReference type="PROSITE" id="PS50846">
    <property type="entry name" value="HMA_2"/>
    <property type="match status" value="1"/>
</dbReference>
<dbReference type="InterPro" id="IPR028096">
    <property type="entry name" value="EfeO_Cupredoxin"/>
</dbReference>
<dbReference type="CDD" id="cd00371">
    <property type="entry name" value="HMA"/>
    <property type="match status" value="1"/>
</dbReference>
<dbReference type="GO" id="GO:0046872">
    <property type="term" value="F:metal ion binding"/>
    <property type="evidence" value="ECO:0007669"/>
    <property type="project" value="InterPro"/>
</dbReference>
<name>A0A398DG46_9BACT</name>
<reference evidence="6 7" key="1">
    <citation type="submission" date="2018-09" db="EMBL/GenBank/DDBJ databases">
        <title>Discovery and Ecogenomic Context for Candidatus Cryosericales, a Global Caldiserica Order Active in Thawing Permafrost.</title>
        <authorList>
            <person name="Martinez M.A."/>
            <person name="Woodcroft B.J."/>
            <person name="Ignacio Espinoza J.C."/>
            <person name="Zayed A."/>
            <person name="Singleton C.M."/>
            <person name="Boyd J."/>
            <person name="Li Y.-F."/>
            <person name="Purvine S."/>
            <person name="Maughan H."/>
            <person name="Hodgkins S.B."/>
            <person name="Anderson D."/>
            <person name="Sederholm M."/>
            <person name="Temperton B."/>
            <person name="Saleska S.R."/>
            <person name="Tyson G.W."/>
            <person name="Rich V.I."/>
        </authorList>
    </citation>
    <scope>NUCLEOTIDE SEQUENCE [LARGE SCALE GENOMIC DNA]</scope>
    <source>
        <strain evidence="5 7">SMC5</strain>
        <strain evidence="4 6">SMC6</strain>
    </source>
</reference>
<feature type="transmembrane region" description="Helical" evidence="2">
    <location>
        <begin position="339"/>
        <end position="359"/>
    </location>
</feature>
<dbReference type="InterPro" id="IPR039447">
    <property type="entry name" value="UreH-like_TM_dom"/>
</dbReference>
<dbReference type="Gene3D" id="2.60.40.420">
    <property type="entry name" value="Cupredoxins - blue copper proteins"/>
    <property type="match status" value="1"/>
</dbReference>
<protein>
    <recommendedName>
        <fullName evidence="3">HMA domain-containing protein</fullName>
    </recommendedName>
</protein>
<feature type="transmembrane region" description="Helical" evidence="2">
    <location>
        <begin position="222"/>
        <end position="242"/>
    </location>
</feature>
<dbReference type="PANTHER" id="PTHR42208:SF1">
    <property type="entry name" value="HEAVY METAL TRANSPORTER"/>
    <property type="match status" value="1"/>
</dbReference>
<organism evidence="5 7">
    <name type="scientific">Candidatus Cryosericum odellii</name>
    <dbReference type="NCBI Taxonomy" id="2290917"/>
    <lineage>
        <taxon>Bacteria</taxon>
        <taxon>Pseudomonadati</taxon>
        <taxon>Caldisericota/Cryosericota group</taxon>
        <taxon>Candidatus Cryosericota</taxon>
        <taxon>Candidatus Cryosericia</taxon>
        <taxon>Candidatus Cryosericales</taxon>
        <taxon>Candidatus Cryosericaceae</taxon>
        <taxon>Candidatus Cryosericum</taxon>
    </lineage>
</organism>
<evidence type="ECO:0000313" key="6">
    <source>
        <dbReference type="Proteomes" id="UP000266260"/>
    </source>
</evidence>
<dbReference type="SUPFAM" id="SSF55008">
    <property type="entry name" value="HMA, heavy metal-associated domain"/>
    <property type="match status" value="1"/>
</dbReference>
<dbReference type="PANTHER" id="PTHR42208">
    <property type="entry name" value="HEAVY METAL TRANSPORTER-RELATED"/>
    <property type="match status" value="1"/>
</dbReference>
<keyword evidence="6" id="KW-1185">Reference proteome</keyword>
<proteinExistence type="predicted"/>
<dbReference type="Pfam" id="PF13473">
    <property type="entry name" value="Cupredoxin_1"/>
    <property type="match status" value="1"/>
</dbReference>
<evidence type="ECO:0000313" key="5">
    <source>
        <dbReference type="EMBL" id="RIE13710.1"/>
    </source>
</evidence>
<dbReference type="SUPFAM" id="SSF49503">
    <property type="entry name" value="Cupredoxins"/>
    <property type="match status" value="1"/>
</dbReference>
<keyword evidence="2" id="KW-0472">Membrane</keyword>
<evidence type="ECO:0000313" key="4">
    <source>
        <dbReference type="EMBL" id="RIE09615.1"/>
    </source>
</evidence>
<feature type="domain" description="HMA" evidence="3">
    <location>
        <begin position="24"/>
        <end position="90"/>
    </location>
</feature>
<keyword evidence="2" id="KW-1133">Transmembrane helix</keyword>
<sequence>MVPVRRRSTRSSSSSTSTWGKTMKSAKVYVGGMHCDACSTLITSQFKKVAGVRGVKVDLGAQTAEIYYDNPAPSVAALRARAEKYGYTVSTSRPAATRQKSIPLWQWIVAALIAGGMVKLFTLLQSSGLMSALGTTSAGASYGVALLVGVIASLSTCLAVVGAIVIAFAETYQAAPGESAASAVVRPNVLFHLGRIATFAVLGGFLGLIGGELSLTGRFMSVLTMAVAVIMLLLGLNILGFAPSLTRLGIKMPARLTAGMDRMKTSRSPVMPLALGGLTFFLPCGFTQSMQIMALGSGSIVRGALIMGLFAVGTLPVLFTAGITASWTRQHKVVIVQKAAGLLVIAFALFTLSSGARLFGFTGRVTPGTTATTQTTTTPSAATPPSTAPGTSQRIEMHVTYSGFDPAVLHVKKGAPVTFAVFGDQVSGCTSRIIIPSLNISMDVGPGENDITFTPTATGRIPYSCWMGMVRGTIVVDD</sequence>
<dbReference type="Proteomes" id="UP000266489">
    <property type="component" value="Unassembled WGS sequence"/>
</dbReference>
<dbReference type="Proteomes" id="UP000266260">
    <property type="component" value="Unassembled WGS sequence"/>
</dbReference>
<dbReference type="Gene3D" id="3.30.70.100">
    <property type="match status" value="1"/>
</dbReference>
<accession>A0A398DG46</accession>
<comment type="caution">
    <text evidence="5">The sequence shown here is derived from an EMBL/GenBank/DDBJ whole genome shotgun (WGS) entry which is preliminary data.</text>
</comment>
<dbReference type="Pfam" id="PF13386">
    <property type="entry name" value="DsbD_2"/>
    <property type="match status" value="1"/>
</dbReference>
<dbReference type="OrthoDB" id="9800141at2"/>
<evidence type="ECO:0000256" key="2">
    <source>
        <dbReference type="SAM" id="Phobius"/>
    </source>
</evidence>
<dbReference type="InterPro" id="IPR008972">
    <property type="entry name" value="Cupredoxin"/>
</dbReference>
<feature type="transmembrane region" description="Helical" evidence="2">
    <location>
        <begin position="104"/>
        <end position="124"/>
    </location>
</feature>
<dbReference type="AlphaFoldDB" id="A0A398DG46"/>
<feature type="transmembrane region" description="Helical" evidence="2">
    <location>
        <begin position="304"/>
        <end position="327"/>
    </location>
</feature>
<dbReference type="EMBL" id="QXIU01000067">
    <property type="protein sequence ID" value="RIE13710.1"/>
    <property type="molecule type" value="Genomic_DNA"/>
</dbReference>
<dbReference type="InterPro" id="IPR006121">
    <property type="entry name" value="HMA_dom"/>
</dbReference>
<feature type="region of interest" description="Disordered" evidence="1">
    <location>
        <begin position="369"/>
        <end position="390"/>
    </location>
</feature>
<feature type="transmembrane region" description="Helical" evidence="2">
    <location>
        <begin position="270"/>
        <end position="292"/>
    </location>
</feature>
<dbReference type="EMBL" id="QXIT01000046">
    <property type="protein sequence ID" value="RIE09615.1"/>
    <property type="molecule type" value="Genomic_DNA"/>
</dbReference>
<evidence type="ECO:0000256" key="1">
    <source>
        <dbReference type="SAM" id="MobiDB-lite"/>
    </source>
</evidence>
<evidence type="ECO:0000259" key="3">
    <source>
        <dbReference type="PROSITE" id="PS50846"/>
    </source>
</evidence>
<accession>A0A398D3R6</accession>
<keyword evidence="2" id="KW-0812">Transmembrane</keyword>
<dbReference type="InterPro" id="IPR036163">
    <property type="entry name" value="HMA_dom_sf"/>
</dbReference>
<feature type="transmembrane region" description="Helical" evidence="2">
    <location>
        <begin position="189"/>
        <end position="210"/>
    </location>
</feature>
<evidence type="ECO:0000313" key="7">
    <source>
        <dbReference type="Proteomes" id="UP000266489"/>
    </source>
</evidence>
<feature type="transmembrane region" description="Helical" evidence="2">
    <location>
        <begin position="144"/>
        <end position="168"/>
    </location>
</feature>
<gene>
    <name evidence="5" type="ORF">SMC5_02540</name>
    <name evidence="4" type="ORF">SMC6_02410</name>
</gene>